<evidence type="ECO:0000313" key="2">
    <source>
        <dbReference type="Proteomes" id="UP000003835"/>
    </source>
</evidence>
<reference evidence="1 2" key="1">
    <citation type="submission" date="2008-07" db="EMBL/GenBank/DDBJ databases">
        <authorList>
            <person name="Tandeau de Marsac N."/>
            <person name="Ferriera S."/>
            <person name="Johnson J."/>
            <person name="Kravitz S."/>
            <person name="Beeson K."/>
            <person name="Sutton G."/>
            <person name="Rogers Y.-H."/>
            <person name="Friedman R."/>
            <person name="Frazier M."/>
            <person name="Venter J.C."/>
        </authorList>
    </citation>
    <scope>NUCLEOTIDE SEQUENCE [LARGE SCALE GENOMIC DNA]</scope>
    <source>
        <strain evidence="1 2">PCC 7420</strain>
    </source>
</reference>
<gene>
    <name evidence="1" type="ORF">MC7420_1402</name>
</gene>
<dbReference type="EMBL" id="DS989849">
    <property type="protein sequence ID" value="EDX75484.1"/>
    <property type="molecule type" value="Genomic_DNA"/>
</dbReference>
<evidence type="ECO:0000313" key="1">
    <source>
        <dbReference type="EMBL" id="EDX75484.1"/>
    </source>
</evidence>
<dbReference type="HOGENOM" id="CLU_3268533_0_0_3"/>
<dbReference type="STRING" id="118168.MC7420_1402"/>
<dbReference type="Proteomes" id="UP000003835">
    <property type="component" value="Unassembled WGS sequence"/>
</dbReference>
<accession>B4VRU8</accession>
<protein>
    <submittedName>
        <fullName evidence="1">Uncharacterized protein</fullName>
    </submittedName>
</protein>
<organism evidence="1 2">
    <name type="scientific">Coleofasciculus chthonoplastes PCC 7420</name>
    <dbReference type="NCBI Taxonomy" id="118168"/>
    <lineage>
        <taxon>Bacteria</taxon>
        <taxon>Bacillati</taxon>
        <taxon>Cyanobacteriota</taxon>
        <taxon>Cyanophyceae</taxon>
        <taxon>Coleofasciculales</taxon>
        <taxon>Coleofasciculaceae</taxon>
        <taxon>Coleofasciculus</taxon>
    </lineage>
</organism>
<keyword evidence="2" id="KW-1185">Reference proteome</keyword>
<dbReference type="AlphaFoldDB" id="B4VRU8"/>
<sequence>MPWHVSTLLPLLTHFPIRQNPPWDRVDCYSTRRMRSRLDCL</sequence>
<name>B4VRU8_9CYAN</name>
<proteinExistence type="predicted"/>